<proteinExistence type="predicted"/>
<dbReference type="EMBL" id="DYZA01000238">
    <property type="protein sequence ID" value="HJD98282.1"/>
    <property type="molecule type" value="Genomic_DNA"/>
</dbReference>
<evidence type="ECO:0000313" key="3">
    <source>
        <dbReference type="Proteomes" id="UP000698963"/>
    </source>
</evidence>
<protein>
    <submittedName>
        <fullName evidence="2">Protein phosphatase 2C domain-containing protein</fullName>
    </submittedName>
</protein>
<accession>A0A921DTN6</accession>
<reference evidence="2" key="1">
    <citation type="journal article" date="2021" name="PeerJ">
        <title>Extensive microbial diversity within the chicken gut microbiome revealed by metagenomics and culture.</title>
        <authorList>
            <person name="Gilroy R."/>
            <person name="Ravi A."/>
            <person name="Getino M."/>
            <person name="Pursley I."/>
            <person name="Horton D.L."/>
            <person name="Alikhan N.F."/>
            <person name="Baker D."/>
            <person name="Gharbi K."/>
            <person name="Hall N."/>
            <person name="Watson M."/>
            <person name="Adriaenssens E.M."/>
            <person name="Foster-Nyarko E."/>
            <person name="Jarju S."/>
            <person name="Secka A."/>
            <person name="Antonio M."/>
            <person name="Oren A."/>
            <person name="Chaudhuri R.R."/>
            <person name="La Ragione R."/>
            <person name="Hildebrand F."/>
            <person name="Pallen M.J."/>
        </authorList>
    </citation>
    <scope>NUCLEOTIDE SEQUENCE</scope>
    <source>
        <strain evidence="2">ChiGjej2B2-19336</strain>
    </source>
</reference>
<dbReference type="RefSeq" id="WP_304124018.1">
    <property type="nucleotide sequence ID" value="NZ_DYZA01000238.1"/>
</dbReference>
<dbReference type="Gene3D" id="3.60.40.10">
    <property type="entry name" value="PPM-type phosphatase domain"/>
    <property type="match status" value="1"/>
</dbReference>
<dbReference type="InterPro" id="IPR001932">
    <property type="entry name" value="PPM-type_phosphatase-like_dom"/>
</dbReference>
<sequence>MSEFLPRFVRLVHEGSVSIPFSVGGCSQHGPHAAEDQNNQDAMSLDIDAAAMIGVVCDGCSSASDLGENRVSYAETGAQILSALMVRHIRELLQQDAGMPVEKLAGQAGELCLEDIWRILGILCGKDAQLKEHFLREFFMATILVAVITPVRWFVLHCGDGCVAVNGEFFNLNEAYSGEYLANGLSSDNVFSSPPELHLFRQGDIADLKSLVIASDGMQEIHEKSGELLENMLSSGWDKRKSPYTPGFDRDFLREFRVRVAFPWEDAGLSSPAHDDRTLIMFRRLPDMATASRRSLNNDRYGSNNQGLIS</sequence>
<gene>
    <name evidence="2" type="ORF">K8W16_11640</name>
</gene>
<name>A0A921DTN6_9BACT</name>
<dbReference type="Proteomes" id="UP000698963">
    <property type="component" value="Unassembled WGS sequence"/>
</dbReference>
<evidence type="ECO:0000313" key="2">
    <source>
        <dbReference type="EMBL" id="HJD98282.1"/>
    </source>
</evidence>
<dbReference type="SUPFAM" id="SSF81606">
    <property type="entry name" value="PP2C-like"/>
    <property type="match status" value="1"/>
</dbReference>
<evidence type="ECO:0000259" key="1">
    <source>
        <dbReference type="Pfam" id="PF13672"/>
    </source>
</evidence>
<dbReference type="PROSITE" id="PS51257">
    <property type="entry name" value="PROKAR_LIPOPROTEIN"/>
    <property type="match status" value="1"/>
</dbReference>
<dbReference type="Pfam" id="PF13672">
    <property type="entry name" value="PP2C_2"/>
    <property type="match status" value="1"/>
</dbReference>
<organism evidence="2 3">
    <name type="scientific">Mailhella massiliensis</name>
    <dbReference type="NCBI Taxonomy" id="1903261"/>
    <lineage>
        <taxon>Bacteria</taxon>
        <taxon>Pseudomonadati</taxon>
        <taxon>Thermodesulfobacteriota</taxon>
        <taxon>Desulfovibrionia</taxon>
        <taxon>Desulfovibrionales</taxon>
        <taxon>Desulfovibrionaceae</taxon>
        <taxon>Mailhella</taxon>
    </lineage>
</organism>
<dbReference type="InterPro" id="IPR036457">
    <property type="entry name" value="PPM-type-like_dom_sf"/>
</dbReference>
<dbReference type="AlphaFoldDB" id="A0A921DTN6"/>
<comment type="caution">
    <text evidence="2">The sequence shown here is derived from an EMBL/GenBank/DDBJ whole genome shotgun (WGS) entry which is preliminary data.</text>
</comment>
<feature type="domain" description="PPM-type phosphatase" evidence="1">
    <location>
        <begin position="32"/>
        <end position="227"/>
    </location>
</feature>
<reference evidence="2" key="2">
    <citation type="submission" date="2021-09" db="EMBL/GenBank/DDBJ databases">
        <authorList>
            <person name="Gilroy R."/>
        </authorList>
    </citation>
    <scope>NUCLEOTIDE SEQUENCE</scope>
    <source>
        <strain evidence="2">ChiGjej2B2-19336</strain>
    </source>
</reference>